<evidence type="ECO:0000256" key="1">
    <source>
        <dbReference type="SAM" id="MobiDB-lite"/>
    </source>
</evidence>
<dbReference type="AlphaFoldDB" id="A0A6G4V433"/>
<reference evidence="3 4" key="1">
    <citation type="submission" date="2020-02" db="EMBL/GenBank/DDBJ databases">
        <title>Whole-genome analyses of novel actinobacteria.</title>
        <authorList>
            <person name="Sahin N."/>
            <person name="Gencbay T."/>
        </authorList>
    </citation>
    <scope>NUCLEOTIDE SEQUENCE [LARGE SCALE GENOMIC DNA]</scope>
    <source>
        <strain evidence="3 4">HC44</strain>
    </source>
</reference>
<keyword evidence="4" id="KW-1185">Reference proteome</keyword>
<evidence type="ECO:0000313" key="4">
    <source>
        <dbReference type="Proteomes" id="UP000472335"/>
    </source>
</evidence>
<name>A0A6G4V433_9ACTN</name>
<comment type="caution">
    <text evidence="3">The sequence shown here is derived from an EMBL/GenBank/DDBJ whole genome shotgun (WGS) entry which is preliminary data.</text>
</comment>
<sequence>MPFVGRDEEIESLAEGLTRAGLGGRVPVPQVLVLHGPPGVGKTALAAALVMRPELPRVHWIPVGAFANTETTLLRLLAEHGAPRREIVAAALKGEEEFQRVLRAQCARFIRGSVVVLDVLDKGRPALGRNLLAVLGNRRNLVIVTGREASDWGDLGARLHAVGPLGPADAARLVEAVAAAKHARSALAPASAHRQAVDAAQGLPALLRVAGAQLAFGDPFSGISTPDALVTRVLDLWDYLADERAVLEKLAFREPNGPFTSRTVEALFPERDSAWAAVTLDMLAAFEVVQETGDGVFVLPSQIATAIRNRVPTGSHPSHATAVASQLLQAVGKRVRDAADALDGRHRPSPHSQSSGQRTPDELARSADEFMALLSDSPPSSREMHLQGTTHLTGALASVFTVYGDAHRLVALLRLIRRPSPGLLSEAARDLGMPQEARELLGRVGRDTSYEAAPAWYSSGDLQQALRTSSNARVQQIAYRPGWLTVRGAALCDQGRPLEAVQVLEEAHTAHRGTGCTRGCGWAQLHHARACLLLGRAAEAEHLLGQAAEAFRSVGDVRGENWVATEKIRLLLLHGREGDALDVARRALIAHERSEDIRGMGWTCHYLGLAHARRGSEEDARSALRFAGGHFRDCADELGSAWTRHRLAVLTSEGGSVDELEAVATEFADLGCTLGQAWSLLEVALRSPQVSSFDDAVTLAEELFRDLGDLNGLTWANTLRDMRRRPTEYLVLESSSSRLGSAYLSSCLWEFGNSVNQRRPAIPLRARDLVAVHRDHEEPEPEPELPPLVQHPWVGLPPALPASPRRNTPHCRVRITLLDDSPTTSATARLLLRVTPTQDHPWSAHAEAGTPWLTATAVPLTPASVEPATALLRPAEQAAHGGEFTFTAHRPGRHVIRFTVALERTGTVLQQVETELDILDGDHLRDLAGPRAASTTER</sequence>
<dbReference type="InterPro" id="IPR011990">
    <property type="entry name" value="TPR-like_helical_dom_sf"/>
</dbReference>
<dbReference type="InterPro" id="IPR027417">
    <property type="entry name" value="P-loop_NTPase"/>
</dbReference>
<gene>
    <name evidence="3" type="ORF">G5C60_14420</name>
</gene>
<dbReference type="Proteomes" id="UP000472335">
    <property type="component" value="Unassembled WGS sequence"/>
</dbReference>
<dbReference type="Gene3D" id="3.40.50.300">
    <property type="entry name" value="P-loop containing nucleotide triphosphate hydrolases"/>
    <property type="match status" value="1"/>
</dbReference>
<dbReference type="SUPFAM" id="SSF48452">
    <property type="entry name" value="TPR-like"/>
    <property type="match status" value="2"/>
</dbReference>
<dbReference type="PANTHER" id="PTHR47691">
    <property type="entry name" value="REGULATOR-RELATED"/>
    <property type="match status" value="1"/>
</dbReference>
<protein>
    <submittedName>
        <fullName evidence="3">AAA family ATPase</fullName>
    </submittedName>
</protein>
<organism evidence="3 4">
    <name type="scientific">Streptomyces scabichelini</name>
    <dbReference type="NCBI Taxonomy" id="2711217"/>
    <lineage>
        <taxon>Bacteria</taxon>
        <taxon>Bacillati</taxon>
        <taxon>Actinomycetota</taxon>
        <taxon>Actinomycetes</taxon>
        <taxon>Kitasatosporales</taxon>
        <taxon>Streptomycetaceae</taxon>
        <taxon>Streptomyces</taxon>
    </lineage>
</organism>
<dbReference type="Pfam" id="PF13191">
    <property type="entry name" value="AAA_16"/>
    <property type="match status" value="1"/>
</dbReference>
<accession>A0A6G4V433</accession>
<dbReference type="PANTHER" id="PTHR47691:SF3">
    <property type="entry name" value="HTH-TYPE TRANSCRIPTIONAL REGULATOR RV0890C-RELATED"/>
    <property type="match status" value="1"/>
</dbReference>
<feature type="region of interest" description="Disordered" evidence="1">
    <location>
        <begin position="342"/>
        <end position="362"/>
    </location>
</feature>
<dbReference type="CDD" id="cd00009">
    <property type="entry name" value="AAA"/>
    <property type="match status" value="1"/>
</dbReference>
<dbReference type="RefSeq" id="WP_165258917.1">
    <property type="nucleotide sequence ID" value="NZ_JAAKZY010000037.1"/>
</dbReference>
<dbReference type="SUPFAM" id="SSF52540">
    <property type="entry name" value="P-loop containing nucleoside triphosphate hydrolases"/>
    <property type="match status" value="1"/>
</dbReference>
<evidence type="ECO:0000259" key="2">
    <source>
        <dbReference type="Pfam" id="PF13191"/>
    </source>
</evidence>
<dbReference type="EMBL" id="JAAKZY010000037">
    <property type="protein sequence ID" value="NGO08766.1"/>
    <property type="molecule type" value="Genomic_DNA"/>
</dbReference>
<evidence type="ECO:0000313" key="3">
    <source>
        <dbReference type="EMBL" id="NGO08766.1"/>
    </source>
</evidence>
<proteinExistence type="predicted"/>
<dbReference type="InterPro" id="IPR041664">
    <property type="entry name" value="AAA_16"/>
</dbReference>
<feature type="domain" description="Orc1-like AAA ATPase" evidence="2">
    <location>
        <begin position="2"/>
        <end position="142"/>
    </location>
</feature>
<dbReference type="Gene3D" id="1.25.40.10">
    <property type="entry name" value="Tetratricopeptide repeat domain"/>
    <property type="match status" value="1"/>
</dbReference>